<dbReference type="EMBL" id="ML991803">
    <property type="protein sequence ID" value="KAF2233834.1"/>
    <property type="molecule type" value="Genomic_DNA"/>
</dbReference>
<gene>
    <name evidence="2" type="ORF">EV356DRAFT_533372</name>
</gene>
<dbReference type="Proteomes" id="UP000800092">
    <property type="component" value="Unassembled WGS sequence"/>
</dbReference>
<dbReference type="AlphaFoldDB" id="A0A6A6H6W3"/>
<reference evidence="2" key="1">
    <citation type="journal article" date="2020" name="Stud. Mycol.">
        <title>101 Dothideomycetes genomes: a test case for predicting lifestyles and emergence of pathogens.</title>
        <authorList>
            <person name="Haridas S."/>
            <person name="Albert R."/>
            <person name="Binder M."/>
            <person name="Bloem J."/>
            <person name="Labutti K."/>
            <person name="Salamov A."/>
            <person name="Andreopoulos B."/>
            <person name="Baker S."/>
            <person name="Barry K."/>
            <person name="Bills G."/>
            <person name="Bluhm B."/>
            <person name="Cannon C."/>
            <person name="Castanera R."/>
            <person name="Culley D."/>
            <person name="Daum C."/>
            <person name="Ezra D."/>
            <person name="Gonzalez J."/>
            <person name="Henrissat B."/>
            <person name="Kuo A."/>
            <person name="Liang C."/>
            <person name="Lipzen A."/>
            <person name="Lutzoni F."/>
            <person name="Magnuson J."/>
            <person name="Mondo S."/>
            <person name="Nolan M."/>
            <person name="Ohm R."/>
            <person name="Pangilinan J."/>
            <person name="Park H.-J."/>
            <person name="Ramirez L."/>
            <person name="Alfaro M."/>
            <person name="Sun H."/>
            <person name="Tritt A."/>
            <person name="Yoshinaga Y."/>
            <person name="Zwiers L.-H."/>
            <person name="Turgeon B."/>
            <person name="Goodwin S."/>
            <person name="Spatafora J."/>
            <person name="Crous P."/>
            <person name="Grigoriev I."/>
        </authorList>
    </citation>
    <scope>NUCLEOTIDE SEQUENCE</scope>
    <source>
        <strain evidence="2">Tuck. ex Michener</strain>
    </source>
</reference>
<protein>
    <submittedName>
        <fullName evidence="2">Uncharacterized protein</fullName>
    </submittedName>
</protein>
<organism evidence="2 3">
    <name type="scientific">Viridothelium virens</name>
    <name type="common">Speckled blister lichen</name>
    <name type="synonym">Trypethelium virens</name>
    <dbReference type="NCBI Taxonomy" id="1048519"/>
    <lineage>
        <taxon>Eukaryota</taxon>
        <taxon>Fungi</taxon>
        <taxon>Dikarya</taxon>
        <taxon>Ascomycota</taxon>
        <taxon>Pezizomycotina</taxon>
        <taxon>Dothideomycetes</taxon>
        <taxon>Dothideomycetes incertae sedis</taxon>
        <taxon>Trypetheliales</taxon>
        <taxon>Trypetheliaceae</taxon>
        <taxon>Viridothelium</taxon>
    </lineage>
</organism>
<name>A0A6A6H6W3_VIRVR</name>
<evidence type="ECO:0000256" key="1">
    <source>
        <dbReference type="SAM" id="MobiDB-lite"/>
    </source>
</evidence>
<keyword evidence="3" id="KW-1185">Reference proteome</keyword>
<feature type="region of interest" description="Disordered" evidence="1">
    <location>
        <begin position="1"/>
        <end position="55"/>
    </location>
</feature>
<feature type="compositionally biased region" description="Low complexity" evidence="1">
    <location>
        <begin position="13"/>
        <end position="22"/>
    </location>
</feature>
<evidence type="ECO:0000313" key="3">
    <source>
        <dbReference type="Proteomes" id="UP000800092"/>
    </source>
</evidence>
<accession>A0A6A6H6W3</accession>
<proteinExistence type="predicted"/>
<evidence type="ECO:0000313" key="2">
    <source>
        <dbReference type="EMBL" id="KAF2233834.1"/>
    </source>
</evidence>
<dbReference type="OrthoDB" id="10037289at2759"/>
<sequence length="370" mass="42676">MPRAKRTIEDADANANAAAPAPKSAKGTKKRAGKEKENLLESDRAQAPSNEPEVVQFPSTHSAFHHLRYQSKQDQPTTTEDPFEYITFCRPYYDFERENNLKMEEGKDGVLGEDELWKYYIKKSKCGEDDCMCGKPLRENPDWTWFTTRKAWQMRDDLKCEADFRHPDYFDMYVYNDFAGYGIQQVIENTLVAFNTEYTKKNPSLNELWAIIEALDLDDGDRMFKTLDMIGCAALSMLNRLDLAGKLKPNSEFKDIALVISVFLLFAEKFEDNLLDFDIDEFWHQHLASYVKRNSIAMTGVAGIEKKVAELEETIDEDTPFIKGNPEPDQWNWKNNGLVDSLATSPNGRQKKRKEYNFDNKDPVIWCCGT</sequence>
<feature type="compositionally biased region" description="Basic and acidic residues" evidence="1">
    <location>
        <begin position="34"/>
        <end position="44"/>
    </location>
</feature>